<organism evidence="3 4">
    <name type="scientific">Aeromicrobium piscarium</name>
    <dbReference type="NCBI Taxonomy" id="2590901"/>
    <lineage>
        <taxon>Bacteria</taxon>
        <taxon>Bacillati</taxon>
        <taxon>Actinomycetota</taxon>
        <taxon>Actinomycetes</taxon>
        <taxon>Propionibacteriales</taxon>
        <taxon>Nocardioidaceae</taxon>
        <taxon>Aeromicrobium</taxon>
    </lineage>
</organism>
<protein>
    <submittedName>
        <fullName evidence="3">Flavin reductase</fullName>
    </submittedName>
</protein>
<dbReference type="Proteomes" id="UP000316988">
    <property type="component" value="Unassembled WGS sequence"/>
</dbReference>
<dbReference type="Gene3D" id="2.30.110.10">
    <property type="entry name" value="Electron Transport, Fmn-binding Protein, Chain A"/>
    <property type="match status" value="1"/>
</dbReference>
<dbReference type="GO" id="GO:0042602">
    <property type="term" value="F:riboflavin reductase (NADPH) activity"/>
    <property type="evidence" value="ECO:0007669"/>
    <property type="project" value="TreeGrafter"/>
</dbReference>
<feature type="domain" description="Flavin reductase like" evidence="2">
    <location>
        <begin position="14"/>
        <end position="161"/>
    </location>
</feature>
<comment type="caution">
    <text evidence="3">The sequence shown here is derived from an EMBL/GenBank/DDBJ whole genome shotgun (WGS) entry which is preliminary data.</text>
</comment>
<dbReference type="Pfam" id="PF01613">
    <property type="entry name" value="Flavin_Reduct"/>
    <property type="match status" value="1"/>
</dbReference>
<dbReference type="PANTHER" id="PTHR30466:SF1">
    <property type="entry name" value="FMN REDUCTASE (NADH) RUTF"/>
    <property type="match status" value="1"/>
</dbReference>
<evidence type="ECO:0000313" key="3">
    <source>
        <dbReference type="EMBL" id="TSD53683.1"/>
    </source>
</evidence>
<dbReference type="EMBL" id="VLNT01000030">
    <property type="protein sequence ID" value="TSD53683.1"/>
    <property type="molecule type" value="Genomic_DNA"/>
</dbReference>
<dbReference type="SUPFAM" id="SSF50475">
    <property type="entry name" value="FMN-binding split barrel"/>
    <property type="match status" value="1"/>
</dbReference>
<dbReference type="AlphaFoldDB" id="A0A554RHN6"/>
<dbReference type="SMART" id="SM00903">
    <property type="entry name" value="Flavin_Reduct"/>
    <property type="match status" value="1"/>
</dbReference>
<evidence type="ECO:0000259" key="2">
    <source>
        <dbReference type="SMART" id="SM00903"/>
    </source>
</evidence>
<dbReference type="PANTHER" id="PTHR30466">
    <property type="entry name" value="FLAVIN REDUCTASE"/>
    <property type="match status" value="1"/>
</dbReference>
<evidence type="ECO:0000256" key="1">
    <source>
        <dbReference type="ARBA" id="ARBA00023002"/>
    </source>
</evidence>
<dbReference type="InterPro" id="IPR002563">
    <property type="entry name" value="Flavin_Rdtase-like_dom"/>
</dbReference>
<sequence>MPPRSLDASLYDGFARYGSGVTLVTVRGDDDRFFIAAPMLTVSVDPFTVAISVGRHRDALSAIVAGSTWAISLLGAHHLPLARRLSEPGTRDERLNALEVAGADSSPEGPLWLPDALATFWCDTDSTMPVHDQLLVVGNVVRGVVTEGGTPLLRWNRDFGVLGGLPCPSSAMAS</sequence>
<accession>A0A554RHN6</accession>
<keyword evidence="4" id="KW-1185">Reference proteome</keyword>
<dbReference type="RefSeq" id="WP_143914939.1">
    <property type="nucleotide sequence ID" value="NZ_VLNT01000030.1"/>
</dbReference>
<name>A0A554RHN6_9ACTN</name>
<evidence type="ECO:0000313" key="4">
    <source>
        <dbReference type="Proteomes" id="UP000316988"/>
    </source>
</evidence>
<gene>
    <name evidence="3" type="ORF">FNM00_18110</name>
</gene>
<dbReference type="GO" id="GO:0010181">
    <property type="term" value="F:FMN binding"/>
    <property type="evidence" value="ECO:0007669"/>
    <property type="project" value="InterPro"/>
</dbReference>
<dbReference type="InterPro" id="IPR050268">
    <property type="entry name" value="NADH-dep_flavin_reductase"/>
</dbReference>
<dbReference type="InterPro" id="IPR012349">
    <property type="entry name" value="Split_barrel_FMN-bd"/>
</dbReference>
<dbReference type="OrthoDB" id="9792858at2"/>
<proteinExistence type="predicted"/>
<reference evidence="3 4" key="1">
    <citation type="submission" date="2019-07" db="EMBL/GenBank/DDBJ databases">
        <authorList>
            <person name="Zhao L.H."/>
        </authorList>
    </citation>
    <scope>NUCLEOTIDE SEQUENCE [LARGE SCALE GENOMIC DNA]</scope>
    <source>
        <strain evidence="3 4">Co35</strain>
    </source>
</reference>
<keyword evidence="1" id="KW-0560">Oxidoreductase</keyword>